<dbReference type="GO" id="GO:0000785">
    <property type="term" value="C:chromatin"/>
    <property type="evidence" value="ECO:0007669"/>
    <property type="project" value="UniProtKB-ARBA"/>
</dbReference>
<dbReference type="GO" id="GO:0031509">
    <property type="term" value="P:subtelomeric heterochromatin formation"/>
    <property type="evidence" value="ECO:0007669"/>
    <property type="project" value="TreeGrafter"/>
</dbReference>
<feature type="region of interest" description="Disordered" evidence="6">
    <location>
        <begin position="971"/>
        <end position="1013"/>
    </location>
</feature>
<evidence type="ECO:0000256" key="5">
    <source>
        <dbReference type="SAM" id="Coils"/>
    </source>
</evidence>
<keyword evidence="3 4" id="KW-0539">Nucleus</keyword>
<feature type="region of interest" description="Disordered" evidence="6">
    <location>
        <begin position="1165"/>
        <end position="1233"/>
    </location>
</feature>
<proteinExistence type="predicted"/>
<dbReference type="Pfam" id="PF02791">
    <property type="entry name" value="DDT"/>
    <property type="match status" value="1"/>
</dbReference>
<evidence type="ECO:0000256" key="6">
    <source>
        <dbReference type="SAM" id="MobiDB-lite"/>
    </source>
</evidence>
<accession>A0A8J5QP02</accession>
<dbReference type="GeneID" id="73469374"/>
<feature type="region of interest" description="Disordered" evidence="6">
    <location>
        <begin position="137"/>
        <end position="161"/>
    </location>
</feature>
<feature type="compositionally biased region" description="Acidic residues" evidence="6">
    <location>
        <begin position="1189"/>
        <end position="1203"/>
    </location>
</feature>
<feature type="compositionally biased region" description="Acidic residues" evidence="6">
    <location>
        <begin position="890"/>
        <end position="900"/>
    </location>
</feature>
<keyword evidence="2 5" id="KW-0175">Coiled coil</keyword>
<feature type="compositionally biased region" description="Acidic residues" evidence="6">
    <location>
        <begin position="570"/>
        <end position="580"/>
    </location>
</feature>
<feature type="region of interest" description="Disordered" evidence="6">
    <location>
        <begin position="513"/>
        <end position="651"/>
    </location>
</feature>
<dbReference type="InterPro" id="IPR028941">
    <property type="entry name" value="WHIM2_dom"/>
</dbReference>
<evidence type="ECO:0000313" key="8">
    <source>
        <dbReference type="EMBL" id="KAG7663885.1"/>
    </source>
</evidence>
<feature type="compositionally biased region" description="Acidic residues" evidence="6">
    <location>
        <begin position="540"/>
        <end position="554"/>
    </location>
</feature>
<comment type="caution">
    <text evidence="8">The sequence shown here is derived from an EMBL/GenBank/DDBJ whole genome shotgun (WGS) entry which is preliminary data.</text>
</comment>
<reference evidence="8 9" key="1">
    <citation type="journal article" date="2021" name="DNA Res.">
        <title>Genome analysis of Candida subhashii reveals its hybrid nature and dual mitochondrial genome conformations.</title>
        <authorList>
            <person name="Mixao V."/>
            <person name="Hegedusova E."/>
            <person name="Saus E."/>
            <person name="Pryszcz L.P."/>
            <person name="Cillingova A."/>
            <person name="Nosek J."/>
            <person name="Gabaldon T."/>
        </authorList>
    </citation>
    <scope>NUCLEOTIDE SEQUENCE [LARGE SCALE GENOMIC DNA]</scope>
    <source>
        <strain evidence="8 9">CBS 10753</strain>
    </source>
</reference>
<feature type="region of interest" description="Disordered" evidence="6">
    <location>
        <begin position="334"/>
        <end position="368"/>
    </location>
</feature>
<dbReference type="Proteomes" id="UP000694255">
    <property type="component" value="Unassembled WGS sequence"/>
</dbReference>
<evidence type="ECO:0000256" key="2">
    <source>
        <dbReference type="ARBA" id="ARBA00023054"/>
    </source>
</evidence>
<protein>
    <recommendedName>
        <fullName evidence="7">WAC domain-containing protein</fullName>
    </recommendedName>
</protein>
<feature type="compositionally biased region" description="Basic and acidic residues" evidence="6">
    <location>
        <begin position="1279"/>
        <end position="1294"/>
    </location>
</feature>
<feature type="compositionally biased region" description="Acidic residues" evidence="6">
    <location>
        <begin position="1167"/>
        <end position="1181"/>
    </location>
</feature>
<evidence type="ECO:0000259" key="7">
    <source>
        <dbReference type="PROSITE" id="PS51136"/>
    </source>
</evidence>
<feature type="coiled-coil region" evidence="5">
    <location>
        <begin position="1244"/>
        <end position="1271"/>
    </location>
</feature>
<sequence length="1301" mass="151769">MVLYKRKQVKFIPPPSIPEDLSTEVWYIPQTKEWFLTYDEYLSRLDYYKKRKFVCEITGNSCLTFFEAYESELKEIEGVEKNFPESLREHILRFLQFNRITRLDQLVDKVYSVFKNDYFPGETIYIKGLEKSDPLHRDIEHNSSGSSSSSSGSGSGSSKQRGIIREKVQYGQTAQTKYLVVRLNDNQQAIVTNENISRDRNHFTKWLIKTFIKLTMSRSHKVGAPWVVKTKYAEKYRIPQTYPEDLKHFADSTPTGEILYQLPKKSRIANINKSNTPSSTPTPNPTERKKKIKEESKKKTKQPTPGLEDQPITPVVPYRKKFPLHYLPEKLQRELEEEEQLQQQQQQQSQPPQRVATPSLGLSQLQPTKKNIVDDLELKFDLQNPRPRLQALTLPENAKTWNAHLVAEFNDTDSQKEDEDQEDDSNEIPNKESEIRRLSSPHLNSIQDALQAWTFINIYHTVLNIDTFTFDDFVYCMGWNLDQYNEMGRCELLDEIWCAVLSAIVSNQIPTNKEAKEAKENEEIFGLNITLPERSRFEKEDDEEDEDEKEDDEDVRGSESEDEGKVLKIEDEDSTNEDSSEDLKNNGTKNNSKKDKKQEVIEISSQTDDKDGDADDEKQEDSDSELSMVEIEDEDDQKEDEEDDSSDTEYSSHNAYICMNYRNTPWHDRLRKRNFKDGNWQCILLGVLSLVEFVPQYKPIIEQVYNKLAPKTMPATPATVLNQFYEELDIDLKFQTLNILIDLIISSPLVRTYIDECLEASTSLRRTRLDNIKDYKQNLEIAQKANQFIFEKLKQKGEEDKRPRLNYSSIEMTEPESKLAETDLEFKQQCEIRKEALIKLNSIKKDKKAIEQKLTELDCQRVKLLGKDRLFNRYWWFENNGLPNLHAGANDDDENEDGDDAPNAKENANDDEIDEDKEEVSDETYLMGRLWVQGPSNDDLLINFNCDFNAAQKFKDELREREYHDRINHIEVIDLDEDNSKQKTQQQPPPPESATTPSEPKQEEPSPKKNQIREMNFIKFPNSFKTTVHTLHNLDFRDSEIFNHQKELIIDNEGSLLVPPQSLTPLQRKIIEESPDPLMNGSDWRYYDHPEDITKLITWLNPWGKRESNLRKELGVVKDSIIANIEARRKALWMDDESKLQPEEIELETNIRKLTERLEKLRAENDGVIEIDDDEGDESEDVQQREQERSDDDDGDGDDDEVVEIGSKRRMRSRNTSQPPPPPAKKQRRKVVQTVEDALEFGEEDDLVTMIEKLKEEFEEKREERELTRVVQWMNSKAEDRFGKSLYDGGERLKTSGKRKK</sequence>
<evidence type="ECO:0000256" key="1">
    <source>
        <dbReference type="ARBA" id="ARBA00004123"/>
    </source>
</evidence>
<dbReference type="Pfam" id="PF10537">
    <property type="entry name" value="WAC_Acf1_DNA_bd"/>
    <property type="match status" value="1"/>
</dbReference>
<comment type="subcellular location">
    <subcellularLocation>
        <location evidence="1 4">Nucleus</location>
    </subcellularLocation>
</comment>
<evidence type="ECO:0000256" key="4">
    <source>
        <dbReference type="PROSITE-ProRule" id="PRU00475"/>
    </source>
</evidence>
<dbReference type="InterPro" id="IPR013136">
    <property type="entry name" value="WSTF_Acf1_Cbp146"/>
</dbReference>
<feature type="compositionally biased region" description="Basic and acidic residues" evidence="6">
    <location>
        <begin position="555"/>
        <end position="569"/>
    </location>
</feature>
<evidence type="ECO:0000313" key="9">
    <source>
        <dbReference type="Proteomes" id="UP000694255"/>
    </source>
</evidence>
<dbReference type="PANTHER" id="PTHR32075">
    <property type="entry name" value="ISWI CHROMATIN-REMODELING COMPLEX SUBUNIT YPL216W-RELATED"/>
    <property type="match status" value="1"/>
</dbReference>
<feature type="compositionally biased region" description="Acidic residues" evidence="6">
    <location>
        <begin position="909"/>
        <end position="920"/>
    </location>
</feature>
<feature type="region of interest" description="Disordered" evidence="6">
    <location>
        <begin position="266"/>
        <end position="315"/>
    </location>
</feature>
<feature type="compositionally biased region" description="Low complexity" evidence="6">
    <location>
        <begin position="143"/>
        <end position="158"/>
    </location>
</feature>
<dbReference type="GO" id="GO:0005634">
    <property type="term" value="C:nucleus"/>
    <property type="evidence" value="ECO:0007669"/>
    <property type="project" value="UniProtKB-SubCell"/>
</dbReference>
<gene>
    <name evidence="8" type="ORF">J8A68_002573</name>
</gene>
<dbReference type="PANTHER" id="PTHR32075:SF6">
    <property type="entry name" value="ISWI CHROMATIN-REMODELING COMPLEX SUBUNIT YPL216W-RELATED"/>
    <property type="match status" value="1"/>
</dbReference>
<keyword evidence="9" id="KW-1185">Reference proteome</keyword>
<feature type="domain" description="WAC" evidence="7">
    <location>
        <begin position="23"/>
        <end position="131"/>
    </location>
</feature>
<dbReference type="InterPro" id="IPR028942">
    <property type="entry name" value="WHIM1_dom"/>
</dbReference>
<dbReference type="PROSITE" id="PS51136">
    <property type="entry name" value="WAC"/>
    <property type="match status" value="1"/>
</dbReference>
<dbReference type="EMBL" id="JAGSYN010000114">
    <property type="protein sequence ID" value="KAG7663885.1"/>
    <property type="molecule type" value="Genomic_DNA"/>
</dbReference>
<dbReference type="Pfam" id="PF15613">
    <property type="entry name" value="WSD"/>
    <property type="match status" value="1"/>
</dbReference>
<name>A0A8J5QP02_9ASCO</name>
<dbReference type="InterPro" id="IPR018501">
    <property type="entry name" value="DDT_dom"/>
</dbReference>
<evidence type="ECO:0000256" key="3">
    <source>
        <dbReference type="ARBA" id="ARBA00023242"/>
    </source>
</evidence>
<feature type="region of interest" description="Disordered" evidence="6">
    <location>
        <begin position="887"/>
        <end position="920"/>
    </location>
</feature>
<feature type="compositionally biased region" description="Basic and acidic residues" evidence="6">
    <location>
        <begin position="513"/>
        <end position="522"/>
    </location>
</feature>
<feature type="coiled-coil region" evidence="5">
    <location>
        <begin position="833"/>
        <end position="860"/>
    </location>
</feature>
<feature type="compositionally biased region" description="Acidic residues" evidence="6">
    <location>
        <begin position="610"/>
        <end position="647"/>
    </location>
</feature>
<feature type="compositionally biased region" description="Acidic residues" evidence="6">
    <location>
        <begin position="416"/>
        <end position="426"/>
    </location>
</feature>
<feature type="region of interest" description="Disordered" evidence="6">
    <location>
        <begin position="410"/>
        <end position="436"/>
    </location>
</feature>
<dbReference type="RefSeq" id="XP_049264117.1">
    <property type="nucleotide sequence ID" value="XM_049406338.1"/>
</dbReference>
<dbReference type="GO" id="GO:0000781">
    <property type="term" value="C:chromosome, telomeric region"/>
    <property type="evidence" value="ECO:0007669"/>
    <property type="project" value="GOC"/>
</dbReference>
<organism evidence="8 9">
    <name type="scientific">[Candida] subhashii</name>
    <dbReference type="NCBI Taxonomy" id="561895"/>
    <lineage>
        <taxon>Eukaryota</taxon>
        <taxon>Fungi</taxon>
        <taxon>Dikarya</taxon>
        <taxon>Ascomycota</taxon>
        <taxon>Saccharomycotina</taxon>
        <taxon>Pichiomycetes</taxon>
        <taxon>Debaryomycetaceae</taxon>
        <taxon>Spathaspora</taxon>
    </lineage>
</organism>
<feature type="compositionally biased region" description="Low complexity" evidence="6">
    <location>
        <begin position="341"/>
        <end position="353"/>
    </location>
</feature>
<dbReference type="OrthoDB" id="332390at2759"/>
<dbReference type="Pfam" id="PF15612">
    <property type="entry name" value="WHIM1"/>
    <property type="match status" value="1"/>
</dbReference>
<feature type="region of interest" description="Disordered" evidence="6">
    <location>
        <begin position="1279"/>
        <end position="1301"/>
    </location>
</feature>